<name>A0A392RGF2_9FABA</name>
<accession>A0A392RGF2</accession>
<dbReference type="EMBL" id="LXQA010222411">
    <property type="protein sequence ID" value="MCI35339.1"/>
    <property type="molecule type" value="Genomic_DNA"/>
</dbReference>
<proteinExistence type="predicted"/>
<reference evidence="1 2" key="1">
    <citation type="journal article" date="2018" name="Front. Plant Sci.">
        <title>Red Clover (Trifolium pratense) and Zigzag Clover (T. medium) - A Picture of Genomic Similarities and Differences.</title>
        <authorList>
            <person name="Dluhosova J."/>
            <person name="Istvanek J."/>
            <person name="Nedelnik J."/>
            <person name="Repkova J."/>
        </authorList>
    </citation>
    <scope>NUCLEOTIDE SEQUENCE [LARGE SCALE GENOMIC DNA]</scope>
    <source>
        <strain evidence="2">cv. 10/8</strain>
        <tissue evidence="1">Leaf</tissue>
    </source>
</reference>
<sequence>ISNRGKLYKLAINTNTVEWWDKAIKAIGQPGLAYMRFTFLDPGLLAMFVERWHRETCSFHISSGEMTVTLDDELSFASPR</sequence>
<evidence type="ECO:0000313" key="2">
    <source>
        <dbReference type="Proteomes" id="UP000265520"/>
    </source>
</evidence>
<dbReference type="Proteomes" id="UP000265520">
    <property type="component" value="Unassembled WGS sequence"/>
</dbReference>
<organism evidence="1 2">
    <name type="scientific">Trifolium medium</name>
    <dbReference type="NCBI Taxonomy" id="97028"/>
    <lineage>
        <taxon>Eukaryota</taxon>
        <taxon>Viridiplantae</taxon>
        <taxon>Streptophyta</taxon>
        <taxon>Embryophyta</taxon>
        <taxon>Tracheophyta</taxon>
        <taxon>Spermatophyta</taxon>
        <taxon>Magnoliopsida</taxon>
        <taxon>eudicotyledons</taxon>
        <taxon>Gunneridae</taxon>
        <taxon>Pentapetalae</taxon>
        <taxon>rosids</taxon>
        <taxon>fabids</taxon>
        <taxon>Fabales</taxon>
        <taxon>Fabaceae</taxon>
        <taxon>Papilionoideae</taxon>
        <taxon>50 kb inversion clade</taxon>
        <taxon>NPAAA clade</taxon>
        <taxon>Hologalegina</taxon>
        <taxon>IRL clade</taxon>
        <taxon>Trifolieae</taxon>
        <taxon>Trifolium</taxon>
    </lineage>
</organism>
<feature type="non-terminal residue" evidence="1">
    <location>
        <position position="1"/>
    </location>
</feature>
<comment type="caution">
    <text evidence="1">The sequence shown here is derived from an EMBL/GenBank/DDBJ whole genome shotgun (WGS) entry which is preliminary data.</text>
</comment>
<protein>
    <submittedName>
        <fullName evidence="1">Serine/threonine-protein phosphatase 7 long form-like protein</fullName>
    </submittedName>
</protein>
<evidence type="ECO:0000313" key="1">
    <source>
        <dbReference type="EMBL" id="MCI35339.1"/>
    </source>
</evidence>
<dbReference type="AlphaFoldDB" id="A0A392RGF2"/>
<keyword evidence="2" id="KW-1185">Reference proteome</keyword>